<dbReference type="InterPro" id="IPR008775">
    <property type="entry name" value="Phytyl_CoA_dOase-like"/>
</dbReference>
<dbReference type="PANTHER" id="PTHR40128:SF1">
    <property type="entry name" value="PHYTANOYL-COA HYDROXYLASE"/>
    <property type="match status" value="1"/>
</dbReference>
<dbReference type="SUPFAM" id="SSF51197">
    <property type="entry name" value="Clavaminate synthase-like"/>
    <property type="match status" value="1"/>
</dbReference>
<proteinExistence type="predicted"/>
<keyword evidence="2" id="KW-1185">Reference proteome</keyword>
<keyword evidence="1" id="KW-0560">Oxidoreductase</keyword>
<reference evidence="2" key="1">
    <citation type="journal article" date="2019" name="Int. J. Syst. Evol. Microbiol.">
        <title>The Global Catalogue of Microorganisms (GCM) 10K type strain sequencing project: providing services to taxonomists for standard genome sequencing and annotation.</title>
        <authorList>
            <consortium name="The Broad Institute Genomics Platform"/>
            <consortium name="The Broad Institute Genome Sequencing Center for Infectious Disease"/>
            <person name="Wu L."/>
            <person name="Ma J."/>
        </authorList>
    </citation>
    <scope>NUCLEOTIDE SEQUENCE [LARGE SCALE GENOMIC DNA]</scope>
    <source>
        <strain evidence="2">CGMCC 1.18575</strain>
    </source>
</reference>
<name>A0ABW0I122_9BACL</name>
<organism evidence="1 2">
    <name type="scientific">Cohnella soli</name>
    <dbReference type="NCBI Taxonomy" id="425005"/>
    <lineage>
        <taxon>Bacteria</taxon>
        <taxon>Bacillati</taxon>
        <taxon>Bacillota</taxon>
        <taxon>Bacilli</taxon>
        <taxon>Bacillales</taxon>
        <taxon>Paenibacillaceae</taxon>
        <taxon>Cohnella</taxon>
    </lineage>
</organism>
<dbReference type="PANTHER" id="PTHR40128">
    <property type="entry name" value="EXPRESSED PROTEIN"/>
    <property type="match status" value="1"/>
</dbReference>
<dbReference type="GO" id="GO:0051213">
    <property type="term" value="F:dioxygenase activity"/>
    <property type="evidence" value="ECO:0007669"/>
    <property type="project" value="UniProtKB-KW"/>
</dbReference>
<dbReference type="Proteomes" id="UP001596113">
    <property type="component" value="Unassembled WGS sequence"/>
</dbReference>
<sequence>MSEHEKFDEFEDSRDLLDNPAQLRQRLLDKGYLFFRGFMDQQTMLDLRREILERAVKYGYAKPGDDLMEGLFAGGEYPTGLKFATSPLFKEIFHSERFNALPQNESLIQLFTQLLEGEIVNHRRRLCRITFPQSFTETTPAHQDYHYIQGTQETFTVWMSCGDCPPELGGLAVLEGSHKAGKIEHVQINRLVGIPDDKLNIPGTRWRSTHFKTGDVLLFHSLTVHKALDNRTTDHLRISMDFRYQRKNDAIDPASMENHWSTLEALAEQK</sequence>
<comment type="caution">
    <text evidence="1">The sequence shown here is derived from an EMBL/GenBank/DDBJ whole genome shotgun (WGS) entry which is preliminary data.</text>
</comment>
<keyword evidence="1" id="KW-0223">Dioxygenase</keyword>
<dbReference type="RefSeq" id="WP_378138274.1">
    <property type="nucleotide sequence ID" value="NZ_JBHSMI010000052.1"/>
</dbReference>
<dbReference type="Gene3D" id="2.60.120.620">
    <property type="entry name" value="q2cbj1_9rhob like domain"/>
    <property type="match status" value="1"/>
</dbReference>
<evidence type="ECO:0000313" key="2">
    <source>
        <dbReference type="Proteomes" id="UP001596113"/>
    </source>
</evidence>
<dbReference type="Pfam" id="PF05721">
    <property type="entry name" value="PhyH"/>
    <property type="match status" value="1"/>
</dbReference>
<accession>A0ABW0I122</accession>
<gene>
    <name evidence="1" type="ORF">ACFPOF_26200</name>
</gene>
<dbReference type="EMBL" id="JBHSMI010000052">
    <property type="protein sequence ID" value="MFC5406248.1"/>
    <property type="molecule type" value="Genomic_DNA"/>
</dbReference>
<protein>
    <submittedName>
        <fullName evidence="1">Phytanoyl-CoA dioxygenase family protein</fullName>
    </submittedName>
</protein>
<evidence type="ECO:0000313" key="1">
    <source>
        <dbReference type="EMBL" id="MFC5406248.1"/>
    </source>
</evidence>